<dbReference type="InterPro" id="IPR041489">
    <property type="entry name" value="PDZ_6"/>
</dbReference>
<dbReference type="InterPro" id="IPR021109">
    <property type="entry name" value="Peptidase_aspartic_dom_sf"/>
</dbReference>
<dbReference type="GO" id="GO:0006508">
    <property type="term" value="P:proteolysis"/>
    <property type="evidence" value="ECO:0007669"/>
    <property type="project" value="UniProtKB-KW"/>
</dbReference>
<dbReference type="InterPro" id="IPR001478">
    <property type="entry name" value="PDZ"/>
</dbReference>
<accession>A0A2M9BT39</accession>
<dbReference type="InterPro" id="IPR001995">
    <property type="entry name" value="Peptidase_A2_cat"/>
</dbReference>
<evidence type="ECO:0000256" key="1">
    <source>
        <dbReference type="ARBA" id="ARBA00022801"/>
    </source>
</evidence>
<dbReference type="OrthoDB" id="3521766at2"/>
<feature type="domain" description="PDZ" evidence="2">
    <location>
        <begin position="344"/>
        <end position="414"/>
    </location>
</feature>
<protein>
    <submittedName>
        <fullName evidence="4">Aspartyl protease</fullName>
    </submittedName>
</protein>
<evidence type="ECO:0000313" key="4">
    <source>
        <dbReference type="EMBL" id="PJJ61118.1"/>
    </source>
</evidence>
<dbReference type="PROSITE" id="PS50106">
    <property type="entry name" value="PDZ"/>
    <property type="match status" value="1"/>
</dbReference>
<dbReference type="Pfam" id="PF13650">
    <property type="entry name" value="Asp_protease_2"/>
    <property type="match status" value="1"/>
</dbReference>
<dbReference type="EMBL" id="PGFA01000001">
    <property type="protein sequence ID" value="PJJ61118.1"/>
    <property type="molecule type" value="Genomic_DNA"/>
</dbReference>
<evidence type="ECO:0000259" key="3">
    <source>
        <dbReference type="PROSITE" id="PS50175"/>
    </source>
</evidence>
<dbReference type="Gene3D" id="2.30.42.10">
    <property type="match status" value="1"/>
</dbReference>
<dbReference type="GO" id="GO:0004190">
    <property type="term" value="F:aspartic-type endopeptidase activity"/>
    <property type="evidence" value="ECO:0007669"/>
    <property type="project" value="InterPro"/>
</dbReference>
<feature type="domain" description="Peptidase A2" evidence="3">
    <location>
        <begin position="76"/>
        <end position="165"/>
    </location>
</feature>
<reference evidence="4 5" key="1">
    <citation type="submission" date="2017-11" db="EMBL/GenBank/DDBJ databases">
        <title>Genomic Encyclopedia of Archaeal and Bacterial Type Strains, Phase II (KMG-II): From Individual Species to Whole Genera.</title>
        <authorList>
            <person name="Goeker M."/>
        </authorList>
    </citation>
    <scope>NUCLEOTIDE SEQUENCE [LARGE SCALE GENOMIC DNA]</scope>
    <source>
        <strain evidence="4 5">DSM 11115</strain>
    </source>
</reference>
<dbReference type="SMART" id="SM00228">
    <property type="entry name" value="PDZ"/>
    <property type="match status" value="1"/>
</dbReference>
<sequence>MTCSRPYTSSCCSLLGRGGWLLLLVLALGLTAGPAAGQVSVPFRFVKPKTHKVKFHFEMERNLIVVNARLNGQGPYNFLLDTGVGTSLITDPALRSALQLRIGRSFRVAGVGNEAPLEASETNNVRVELPGVQAQSMLFLILSEDILNLSGYVGMPIHGILGSDVFRSFVVEVRPAESLVVFHDPAQYRKPRGRRWASVPLDLEGNKPYLTAEVQVTDSLHLPLKLILDTGAGHALSLETTSNDQLHLPPKRLRSQLGKGLNGFINGYLGRVTGLTLGRYQLNSLLTSFPDSTDVAMRADVPRNGNIGFELLKRFDIIIDYTHNYLLLRPNILYREPFEHDMCGMDLVAAGPDYRRYVITQVVPGSPAAKAGLKVDDEILSINLLPASAFSLTQVSRLLHSADGRKILLIVQRPNGELTTAQVQLKREI</sequence>
<gene>
    <name evidence="4" type="ORF">CLV45_2556</name>
</gene>
<keyword evidence="4" id="KW-0645">Protease</keyword>
<keyword evidence="5" id="KW-1185">Reference proteome</keyword>
<dbReference type="Gene3D" id="2.40.70.10">
    <property type="entry name" value="Acid Proteases"/>
    <property type="match status" value="2"/>
</dbReference>
<dbReference type="Pfam" id="PF17820">
    <property type="entry name" value="PDZ_6"/>
    <property type="match status" value="1"/>
</dbReference>
<dbReference type="PROSITE" id="PS50175">
    <property type="entry name" value="ASP_PROT_RETROV"/>
    <property type="match status" value="1"/>
</dbReference>
<dbReference type="AlphaFoldDB" id="A0A2M9BT39"/>
<dbReference type="Proteomes" id="UP000228535">
    <property type="component" value="Unassembled WGS sequence"/>
</dbReference>
<evidence type="ECO:0000313" key="5">
    <source>
        <dbReference type="Proteomes" id="UP000228535"/>
    </source>
</evidence>
<keyword evidence="1" id="KW-0378">Hydrolase</keyword>
<comment type="caution">
    <text evidence="4">The sequence shown here is derived from an EMBL/GenBank/DDBJ whole genome shotgun (WGS) entry which is preliminary data.</text>
</comment>
<proteinExistence type="predicted"/>
<dbReference type="SUPFAM" id="SSF50156">
    <property type="entry name" value="PDZ domain-like"/>
    <property type="match status" value="1"/>
</dbReference>
<dbReference type="InterPro" id="IPR036034">
    <property type="entry name" value="PDZ_sf"/>
</dbReference>
<organism evidence="4 5">
    <name type="scientific">Hymenobacter chitinivorans DSM 11115</name>
    <dbReference type="NCBI Taxonomy" id="1121954"/>
    <lineage>
        <taxon>Bacteria</taxon>
        <taxon>Pseudomonadati</taxon>
        <taxon>Bacteroidota</taxon>
        <taxon>Cytophagia</taxon>
        <taxon>Cytophagales</taxon>
        <taxon>Hymenobacteraceae</taxon>
        <taxon>Hymenobacter</taxon>
    </lineage>
</organism>
<name>A0A2M9BT39_9BACT</name>
<evidence type="ECO:0000259" key="2">
    <source>
        <dbReference type="PROSITE" id="PS50106"/>
    </source>
</evidence>